<evidence type="ECO:0000313" key="2">
    <source>
        <dbReference type="EMBL" id="MDI6101238.1"/>
    </source>
</evidence>
<dbReference type="NCBIfam" id="NF045672">
    <property type="entry name" value="MCP_gp7_epsi_15"/>
    <property type="match status" value="1"/>
</dbReference>
<feature type="region of interest" description="Disordered" evidence="1">
    <location>
        <begin position="306"/>
        <end position="330"/>
    </location>
</feature>
<sequence length="422" mass="44706">MPVTLAQAKLNATDDIDVQVIDEFQKSSYLLDKLTFDDVVNQVGNGATLTYGYTRLSTQATAANRAINSEYVPSEVAKVRASVELKPLGGSFQIDRALNGVAAAAETALQMSQKIKAARAFFADQVINADSAVEANGFDGLSKMLTGTTTEYLPLTNGIATGYIDLTTIDTKQKALQFMLHVNAWLGKLDGTPDALFMNSLAKAYFLFVAAWADMIDKSTDALGRPIERYRGIELVDLGTKAGSNIDVIGTVSRDADGAGGGAAVTGLSDIYAARFGLDGFHGVSMAARPLVQQWTGGLHHFRCRQDGRGRAGPGGGRAQAEQGGRRHAEPEGSCLMAVIKAPNRDYNGQIGDVVFEAGVVETDNTAVIAYCRGAGYEVDGVTENPAALPRFTGDSSRTHQPLGTPLRDAAVNPAPVDFLPP</sequence>
<dbReference type="RefSeq" id="WP_282762110.1">
    <property type="nucleotide sequence ID" value="NZ_JASCTH010000014.1"/>
</dbReference>
<protein>
    <submittedName>
        <fullName evidence="2">Phage major capsid protein</fullName>
    </submittedName>
</protein>
<gene>
    <name evidence="2" type="ORF">QLQ12_21730</name>
</gene>
<feature type="region of interest" description="Disordered" evidence="1">
    <location>
        <begin position="391"/>
        <end position="422"/>
    </location>
</feature>
<reference evidence="2 3" key="1">
    <citation type="submission" date="2023-05" db="EMBL/GenBank/DDBJ databases">
        <title>Actinoplanes sp. NEAU-A12 genome sequencing.</title>
        <authorList>
            <person name="Wang Z.-S."/>
        </authorList>
    </citation>
    <scope>NUCLEOTIDE SEQUENCE [LARGE SCALE GENOMIC DNA]</scope>
    <source>
        <strain evidence="2 3">NEAU-A12</strain>
    </source>
</reference>
<dbReference type="EMBL" id="JASCTH010000014">
    <property type="protein sequence ID" value="MDI6101238.1"/>
    <property type="molecule type" value="Genomic_DNA"/>
</dbReference>
<dbReference type="Proteomes" id="UP001241758">
    <property type="component" value="Unassembled WGS sequence"/>
</dbReference>
<evidence type="ECO:0000313" key="3">
    <source>
        <dbReference type="Proteomes" id="UP001241758"/>
    </source>
</evidence>
<dbReference type="InterPro" id="IPR048813">
    <property type="entry name" value="GP7-like"/>
</dbReference>
<keyword evidence="3" id="KW-1185">Reference proteome</keyword>
<comment type="caution">
    <text evidence="2">The sequence shown here is derived from an EMBL/GenBank/DDBJ whole genome shotgun (WGS) entry which is preliminary data.</text>
</comment>
<evidence type="ECO:0000256" key="1">
    <source>
        <dbReference type="SAM" id="MobiDB-lite"/>
    </source>
</evidence>
<proteinExistence type="predicted"/>
<name>A0ABT6WNE7_9ACTN</name>
<accession>A0ABT6WNE7</accession>
<organism evidence="2 3">
    <name type="scientific">Actinoplanes sandaracinus</name>
    <dbReference type="NCBI Taxonomy" id="3045177"/>
    <lineage>
        <taxon>Bacteria</taxon>
        <taxon>Bacillati</taxon>
        <taxon>Actinomycetota</taxon>
        <taxon>Actinomycetes</taxon>
        <taxon>Micromonosporales</taxon>
        <taxon>Micromonosporaceae</taxon>
        <taxon>Actinoplanes</taxon>
    </lineage>
</organism>